<evidence type="ECO:0000313" key="1">
    <source>
        <dbReference type="EMBL" id="CAG8762678.1"/>
    </source>
</evidence>
<name>A0ACA9QUH1_9GLOM</name>
<keyword evidence="2" id="KW-1185">Reference proteome</keyword>
<accession>A0ACA9QUH1</accession>
<reference evidence="1" key="1">
    <citation type="submission" date="2021-06" db="EMBL/GenBank/DDBJ databases">
        <authorList>
            <person name="Kallberg Y."/>
            <person name="Tangrot J."/>
            <person name="Rosling A."/>
        </authorList>
    </citation>
    <scope>NUCLEOTIDE SEQUENCE</scope>
    <source>
        <strain evidence="1">CL356</strain>
    </source>
</reference>
<evidence type="ECO:0000313" key="2">
    <source>
        <dbReference type="Proteomes" id="UP000789525"/>
    </source>
</evidence>
<gene>
    <name evidence="1" type="ORF">ACOLOM_LOCUS13284</name>
</gene>
<sequence length="47" mass="5161">MEPIRKILRTRLLEVIQAPNRISASSAKVVLPFAIPEVPLYTGDLSG</sequence>
<organism evidence="1 2">
    <name type="scientific">Acaulospora colombiana</name>
    <dbReference type="NCBI Taxonomy" id="27376"/>
    <lineage>
        <taxon>Eukaryota</taxon>
        <taxon>Fungi</taxon>
        <taxon>Fungi incertae sedis</taxon>
        <taxon>Mucoromycota</taxon>
        <taxon>Glomeromycotina</taxon>
        <taxon>Glomeromycetes</taxon>
        <taxon>Diversisporales</taxon>
        <taxon>Acaulosporaceae</taxon>
        <taxon>Acaulospora</taxon>
    </lineage>
</organism>
<comment type="caution">
    <text evidence="1">The sequence shown here is derived from an EMBL/GenBank/DDBJ whole genome shotgun (WGS) entry which is preliminary data.</text>
</comment>
<protein>
    <submittedName>
        <fullName evidence="1">2594_t:CDS:1</fullName>
    </submittedName>
</protein>
<dbReference type="Proteomes" id="UP000789525">
    <property type="component" value="Unassembled WGS sequence"/>
</dbReference>
<dbReference type="EMBL" id="CAJVPT010059849">
    <property type="protein sequence ID" value="CAG8762678.1"/>
    <property type="molecule type" value="Genomic_DNA"/>
</dbReference>
<feature type="non-terminal residue" evidence="1">
    <location>
        <position position="47"/>
    </location>
</feature>
<proteinExistence type="predicted"/>